<evidence type="ECO:0000313" key="2">
    <source>
        <dbReference type="Proteomes" id="UP000236509"/>
    </source>
</evidence>
<protein>
    <submittedName>
        <fullName evidence="1">Uncharacterized protein</fullName>
    </submittedName>
</protein>
<name>A0A7U7PWS1_9STAP</name>
<proteinExistence type="predicted"/>
<dbReference type="AlphaFoldDB" id="A0A7U7PWS1"/>
<dbReference type="EMBL" id="CVOU01000006">
    <property type="protein sequence ID" value="CRI16313.1"/>
    <property type="molecule type" value="Genomic_DNA"/>
</dbReference>
<gene>
    <name evidence="1" type="ORF">BN1326_140271</name>
</gene>
<accession>A0A7U7PWS1</accession>
<evidence type="ECO:0000313" key="1">
    <source>
        <dbReference type="EMBL" id="CRI16313.1"/>
    </source>
</evidence>
<keyword evidence="2" id="KW-1185">Reference proteome</keyword>
<dbReference type="Proteomes" id="UP000236509">
    <property type="component" value="Unassembled WGS sequence"/>
</dbReference>
<sequence>MWLNGQLHLLIEPHEALLNKFAVAC</sequence>
<organism evidence="1 2">
    <name type="scientific">Staphylococcus argenteus</name>
    <dbReference type="NCBI Taxonomy" id="985002"/>
    <lineage>
        <taxon>Bacteria</taxon>
        <taxon>Bacillati</taxon>
        <taxon>Bacillota</taxon>
        <taxon>Bacilli</taxon>
        <taxon>Bacillales</taxon>
        <taxon>Staphylococcaceae</taxon>
        <taxon>Staphylococcus</taxon>
    </lineage>
</organism>
<comment type="caution">
    <text evidence="1">The sequence shown here is derived from an EMBL/GenBank/DDBJ whole genome shotgun (WGS) entry which is preliminary data.</text>
</comment>
<reference evidence="1 2" key="1">
    <citation type="submission" date="2015-04" db="EMBL/GenBank/DDBJ databases">
        <authorList>
            <person name="Cao L."/>
            <person name="Gao C.H."/>
        </authorList>
    </citation>
    <scope>NUCLEOTIDE SEQUENCE [LARGE SCALE GENOMIC DNA]</scope>
    <source>
        <strain evidence="1 2">SH3</strain>
    </source>
</reference>